<accession>A0ABD2JN17</accession>
<evidence type="ECO:0000313" key="3">
    <source>
        <dbReference type="Proteomes" id="UP001620645"/>
    </source>
</evidence>
<dbReference type="EMBL" id="JBICCN010000121">
    <property type="protein sequence ID" value="KAL3091977.1"/>
    <property type="molecule type" value="Genomic_DNA"/>
</dbReference>
<feature type="compositionally biased region" description="Basic and acidic residues" evidence="1">
    <location>
        <begin position="26"/>
        <end position="36"/>
    </location>
</feature>
<evidence type="ECO:0000313" key="2">
    <source>
        <dbReference type="EMBL" id="KAL3091977.1"/>
    </source>
</evidence>
<sequence>MKENLNNAIHAERERGQQQLHSAVELPRRNDEKPTSVRVKDVLPNGATLHVGSHRLTDVWAGRMRSCECALNARPYGQGMISVNV</sequence>
<gene>
    <name evidence="2" type="ORF">niasHS_005927</name>
</gene>
<keyword evidence="3" id="KW-1185">Reference proteome</keyword>
<protein>
    <recommendedName>
        <fullName evidence="4">PilZ domain-containing protein</fullName>
    </recommendedName>
</protein>
<evidence type="ECO:0008006" key="4">
    <source>
        <dbReference type="Google" id="ProtNLM"/>
    </source>
</evidence>
<comment type="caution">
    <text evidence="2">The sequence shown here is derived from an EMBL/GenBank/DDBJ whole genome shotgun (WGS) entry which is preliminary data.</text>
</comment>
<evidence type="ECO:0000256" key="1">
    <source>
        <dbReference type="SAM" id="MobiDB-lite"/>
    </source>
</evidence>
<organism evidence="2 3">
    <name type="scientific">Heterodera schachtii</name>
    <name type="common">Sugarbeet cyst nematode worm</name>
    <name type="synonym">Tylenchus schachtii</name>
    <dbReference type="NCBI Taxonomy" id="97005"/>
    <lineage>
        <taxon>Eukaryota</taxon>
        <taxon>Metazoa</taxon>
        <taxon>Ecdysozoa</taxon>
        <taxon>Nematoda</taxon>
        <taxon>Chromadorea</taxon>
        <taxon>Rhabditida</taxon>
        <taxon>Tylenchina</taxon>
        <taxon>Tylenchomorpha</taxon>
        <taxon>Tylenchoidea</taxon>
        <taxon>Heteroderidae</taxon>
        <taxon>Heteroderinae</taxon>
        <taxon>Heterodera</taxon>
    </lineage>
</organism>
<feature type="region of interest" description="Disordered" evidence="1">
    <location>
        <begin position="1"/>
        <end position="36"/>
    </location>
</feature>
<dbReference type="Proteomes" id="UP001620645">
    <property type="component" value="Unassembled WGS sequence"/>
</dbReference>
<dbReference type="AlphaFoldDB" id="A0ABD2JN17"/>
<name>A0ABD2JN17_HETSC</name>
<proteinExistence type="predicted"/>
<reference evidence="2 3" key="1">
    <citation type="submission" date="2024-10" db="EMBL/GenBank/DDBJ databases">
        <authorList>
            <person name="Kim D."/>
        </authorList>
    </citation>
    <scope>NUCLEOTIDE SEQUENCE [LARGE SCALE GENOMIC DNA]</scope>
    <source>
        <strain evidence="2">Taebaek</strain>
    </source>
</reference>